<dbReference type="PANTHER" id="PTHR43734">
    <property type="entry name" value="PHYTOENE DESATURASE"/>
    <property type="match status" value="1"/>
</dbReference>
<evidence type="ECO:0000259" key="11">
    <source>
        <dbReference type="Pfam" id="PF01593"/>
    </source>
</evidence>
<dbReference type="Proteomes" id="UP000054350">
    <property type="component" value="Unassembled WGS sequence"/>
</dbReference>
<feature type="compositionally biased region" description="Low complexity" evidence="9">
    <location>
        <begin position="1"/>
        <end position="16"/>
    </location>
</feature>
<dbReference type="Pfam" id="PF01593">
    <property type="entry name" value="Amino_oxidase"/>
    <property type="match status" value="1"/>
</dbReference>
<accession>A0A0L0S4M1</accession>
<dbReference type="InterPro" id="IPR014105">
    <property type="entry name" value="Carotenoid/retinoid_OxRdtase"/>
</dbReference>
<feature type="domain" description="Amine oxidase" evidence="11">
    <location>
        <begin position="35"/>
        <end position="519"/>
    </location>
</feature>
<feature type="transmembrane region" description="Helical" evidence="10">
    <location>
        <begin position="540"/>
        <end position="570"/>
    </location>
</feature>
<dbReference type="PANTHER" id="PTHR43734:SF1">
    <property type="entry name" value="PHYTOENE DESATURASE"/>
    <property type="match status" value="1"/>
</dbReference>
<keyword evidence="6 8" id="KW-0560">Oxidoreductase</keyword>
<evidence type="ECO:0000256" key="7">
    <source>
        <dbReference type="ARBA" id="ARBA00034551"/>
    </source>
</evidence>
<evidence type="ECO:0000256" key="1">
    <source>
        <dbReference type="ARBA" id="ARBA00001911"/>
    </source>
</evidence>
<dbReference type="InterPro" id="IPR036188">
    <property type="entry name" value="FAD/NAD-bd_sf"/>
</dbReference>
<dbReference type="eggNOG" id="KOG4254">
    <property type="taxonomic scope" value="Eukaryota"/>
</dbReference>
<dbReference type="AlphaFoldDB" id="A0A0L0S4M1"/>
<protein>
    <recommendedName>
        <fullName evidence="4">Phytoene desaturase</fullName>
    </recommendedName>
    <alternativeName>
        <fullName evidence="7">Phytoene desaturase (3,4-didehydrolycopene-forming)</fullName>
    </alternativeName>
</protein>
<evidence type="ECO:0000256" key="8">
    <source>
        <dbReference type="RuleBase" id="RU362075"/>
    </source>
</evidence>
<dbReference type="InterPro" id="IPR008150">
    <property type="entry name" value="Phytoene_DH_bac_CS"/>
</dbReference>
<dbReference type="PROSITE" id="PS00982">
    <property type="entry name" value="PHYTOENE_DH"/>
    <property type="match status" value="1"/>
</dbReference>
<evidence type="ECO:0000256" key="2">
    <source>
        <dbReference type="ARBA" id="ARBA00004829"/>
    </source>
</evidence>
<comment type="similarity">
    <text evidence="3 8">Belongs to the carotenoid/retinoid oxidoreductase family.</text>
</comment>
<evidence type="ECO:0000256" key="6">
    <source>
        <dbReference type="ARBA" id="ARBA00023002"/>
    </source>
</evidence>
<sequence length="572" mass="62611">MAPRSKTSATPSSPTAGRGSGKRAVVIGAGVGGAAIAARLAHQGFQVSVYEKNTFSGGRCSLIEKDGFRFDQGPSMYLMPKIFEETFADLGEKLSDHLELKRCDPNYRVHFHDGDKMHLSSDLAEMRNELERLEPGSYDKFLAFLKESHAHYGFSIQSVLRRNFEKFTDMITWDNVSSLHKLHMQSSFYGRAAAYFQSDKLRKAFTFQSMYMGMSPFDAPGTYTLLPYTEFAEGIWYPKGGFHRVVDRLEYLAKQRGAEFHYGKPVAKINTTTGPVANAGSVPHATGVTLEDGTVVSADLVVVNADLVWTYNNLLPPSSYARRLTNKQQTSSSFTFYWGLKRKVPELDAHNLFLAEKYRDSFDSIFLKNTLPDECSFYIHAPSRMDPAAAPPGKEAIMVLVPTGCLPDDPSAMSAAEWANMQARAKKDVLRVLQARTGVDFAPLIETEIINTPQTWQAKFNLHQGSILGLAHSVPQVLWFRPSTRHADFKNVFFVGASTHPGTGVPVVLYGARLVAQQIARAVQGGKAGLYASQAGSNMVAILALLAVIVAVVTGVVCAQGGCATLSALLGA</sequence>
<dbReference type="NCBIfam" id="TIGR02734">
    <property type="entry name" value="crtI_fam"/>
    <property type="match status" value="1"/>
</dbReference>
<name>A0A0L0S4M1_ALLM3</name>
<dbReference type="STRING" id="578462.A0A0L0S4M1"/>
<evidence type="ECO:0000256" key="10">
    <source>
        <dbReference type="SAM" id="Phobius"/>
    </source>
</evidence>
<proteinExistence type="inferred from homology"/>
<evidence type="ECO:0000313" key="13">
    <source>
        <dbReference type="Proteomes" id="UP000054350"/>
    </source>
</evidence>
<dbReference type="OrthoDB" id="7777654at2759"/>
<evidence type="ECO:0000313" key="12">
    <source>
        <dbReference type="EMBL" id="KNE57458.1"/>
    </source>
</evidence>
<feature type="region of interest" description="Disordered" evidence="9">
    <location>
        <begin position="1"/>
        <end position="21"/>
    </location>
</feature>
<dbReference type="SUPFAM" id="SSF51905">
    <property type="entry name" value="FAD/NAD(P)-binding domain"/>
    <property type="match status" value="1"/>
</dbReference>
<dbReference type="VEuPathDB" id="FungiDB:AMAG_03169"/>
<dbReference type="GO" id="GO:0016166">
    <property type="term" value="F:phytoene dehydrogenase activity"/>
    <property type="evidence" value="ECO:0007669"/>
    <property type="project" value="UniProtKB-ARBA"/>
</dbReference>
<keyword evidence="5 8" id="KW-0125">Carotenoid biosynthesis</keyword>
<keyword evidence="10" id="KW-0812">Transmembrane</keyword>
<dbReference type="GO" id="GO:0016117">
    <property type="term" value="P:carotenoid biosynthetic process"/>
    <property type="evidence" value="ECO:0007669"/>
    <property type="project" value="UniProtKB-KW"/>
</dbReference>
<comment type="cofactor">
    <cofactor evidence="1">
        <name>NAD(+)</name>
        <dbReference type="ChEBI" id="CHEBI:57540"/>
    </cofactor>
</comment>
<dbReference type="OMA" id="VRGMQKF"/>
<organism evidence="12 13">
    <name type="scientific">Allomyces macrogynus (strain ATCC 38327)</name>
    <name type="common">Allomyces javanicus var. macrogynus</name>
    <dbReference type="NCBI Taxonomy" id="578462"/>
    <lineage>
        <taxon>Eukaryota</taxon>
        <taxon>Fungi</taxon>
        <taxon>Fungi incertae sedis</taxon>
        <taxon>Blastocladiomycota</taxon>
        <taxon>Blastocladiomycetes</taxon>
        <taxon>Blastocladiales</taxon>
        <taxon>Blastocladiaceae</taxon>
        <taxon>Allomyces</taxon>
    </lineage>
</organism>
<keyword evidence="10" id="KW-1133">Transmembrane helix</keyword>
<comment type="pathway">
    <text evidence="2 8">Carotenoid biosynthesis.</text>
</comment>
<reference evidence="12 13" key="1">
    <citation type="submission" date="2009-11" db="EMBL/GenBank/DDBJ databases">
        <title>Annotation of Allomyces macrogynus ATCC 38327.</title>
        <authorList>
            <consortium name="The Broad Institute Genome Sequencing Platform"/>
            <person name="Russ C."/>
            <person name="Cuomo C."/>
            <person name="Burger G."/>
            <person name="Gray M.W."/>
            <person name="Holland P.W.H."/>
            <person name="King N."/>
            <person name="Lang F.B.F."/>
            <person name="Roger A.J."/>
            <person name="Ruiz-Trillo I."/>
            <person name="Young S.K."/>
            <person name="Zeng Q."/>
            <person name="Gargeya S."/>
            <person name="Fitzgerald M."/>
            <person name="Haas B."/>
            <person name="Abouelleil A."/>
            <person name="Alvarado L."/>
            <person name="Arachchi H.M."/>
            <person name="Berlin A."/>
            <person name="Chapman S.B."/>
            <person name="Gearin G."/>
            <person name="Goldberg J."/>
            <person name="Griggs A."/>
            <person name="Gujja S."/>
            <person name="Hansen M."/>
            <person name="Heiman D."/>
            <person name="Howarth C."/>
            <person name="Larimer J."/>
            <person name="Lui A."/>
            <person name="MacDonald P.J.P."/>
            <person name="McCowen C."/>
            <person name="Montmayeur A."/>
            <person name="Murphy C."/>
            <person name="Neiman D."/>
            <person name="Pearson M."/>
            <person name="Priest M."/>
            <person name="Roberts A."/>
            <person name="Saif S."/>
            <person name="Shea T."/>
            <person name="Sisk P."/>
            <person name="Stolte C."/>
            <person name="Sykes S."/>
            <person name="Wortman J."/>
            <person name="Nusbaum C."/>
            <person name="Birren B."/>
        </authorList>
    </citation>
    <scope>NUCLEOTIDE SEQUENCE [LARGE SCALE GENOMIC DNA]</scope>
    <source>
        <strain evidence="12 13">ATCC 38327</strain>
    </source>
</reference>
<dbReference type="InterPro" id="IPR002937">
    <property type="entry name" value="Amino_oxidase"/>
</dbReference>
<dbReference type="FunFam" id="3.50.50.60:FF:000171">
    <property type="entry name" value="zeta-carotene-forming phytoene desaturase"/>
    <property type="match status" value="1"/>
</dbReference>
<evidence type="ECO:0000256" key="4">
    <source>
        <dbReference type="ARBA" id="ARBA00013293"/>
    </source>
</evidence>
<gene>
    <name evidence="12" type="ORF">AMAG_03169</name>
</gene>
<evidence type="ECO:0000256" key="3">
    <source>
        <dbReference type="ARBA" id="ARBA00006046"/>
    </source>
</evidence>
<evidence type="ECO:0000256" key="9">
    <source>
        <dbReference type="SAM" id="MobiDB-lite"/>
    </source>
</evidence>
<evidence type="ECO:0000256" key="5">
    <source>
        <dbReference type="ARBA" id="ARBA00022746"/>
    </source>
</evidence>
<keyword evidence="10" id="KW-0472">Membrane</keyword>
<dbReference type="EMBL" id="GG745331">
    <property type="protein sequence ID" value="KNE57458.1"/>
    <property type="molecule type" value="Genomic_DNA"/>
</dbReference>
<dbReference type="Gene3D" id="3.50.50.60">
    <property type="entry name" value="FAD/NAD(P)-binding domain"/>
    <property type="match status" value="2"/>
</dbReference>
<keyword evidence="13" id="KW-1185">Reference proteome</keyword>
<reference evidence="13" key="2">
    <citation type="submission" date="2009-11" db="EMBL/GenBank/DDBJ databases">
        <title>The Genome Sequence of Allomyces macrogynus strain ATCC 38327.</title>
        <authorList>
            <consortium name="The Broad Institute Genome Sequencing Platform"/>
            <person name="Russ C."/>
            <person name="Cuomo C."/>
            <person name="Shea T."/>
            <person name="Young S.K."/>
            <person name="Zeng Q."/>
            <person name="Koehrsen M."/>
            <person name="Haas B."/>
            <person name="Borodovsky M."/>
            <person name="Guigo R."/>
            <person name="Alvarado L."/>
            <person name="Berlin A."/>
            <person name="Borenstein D."/>
            <person name="Chen Z."/>
            <person name="Engels R."/>
            <person name="Freedman E."/>
            <person name="Gellesch M."/>
            <person name="Goldberg J."/>
            <person name="Griggs A."/>
            <person name="Gujja S."/>
            <person name="Heiman D."/>
            <person name="Hepburn T."/>
            <person name="Howarth C."/>
            <person name="Jen D."/>
            <person name="Larson L."/>
            <person name="Lewis B."/>
            <person name="Mehta T."/>
            <person name="Park D."/>
            <person name="Pearson M."/>
            <person name="Roberts A."/>
            <person name="Saif S."/>
            <person name="Shenoy N."/>
            <person name="Sisk P."/>
            <person name="Stolte C."/>
            <person name="Sykes S."/>
            <person name="Walk T."/>
            <person name="White J."/>
            <person name="Yandava C."/>
            <person name="Burger G."/>
            <person name="Gray M.W."/>
            <person name="Holland P.W.H."/>
            <person name="King N."/>
            <person name="Lang F.B.F."/>
            <person name="Roger A.J."/>
            <person name="Ruiz-Trillo I."/>
            <person name="Lander E."/>
            <person name="Nusbaum C."/>
        </authorList>
    </citation>
    <scope>NUCLEOTIDE SEQUENCE [LARGE SCALE GENOMIC DNA]</scope>
    <source>
        <strain evidence="13">ATCC 38327</strain>
    </source>
</reference>